<accession>A0A3P3QF67</accession>
<organism evidence="3 4">
    <name type="scientific">Rheinheimera mesophila</name>
    <dbReference type="NCBI Taxonomy" id="1547515"/>
    <lineage>
        <taxon>Bacteria</taxon>
        <taxon>Pseudomonadati</taxon>
        <taxon>Pseudomonadota</taxon>
        <taxon>Gammaproteobacteria</taxon>
        <taxon>Chromatiales</taxon>
        <taxon>Chromatiaceae</taxon>
        <taxon>Rheinheimera</taxon>
    </lineage>
</organism>
<dbReference type="Pfam" id="PF04023">
    <property type="entry name" value="FeoA"/>
    <property type="match status" value="1"/>
</dbReference>
<proteinExistence type="predicted"/>
<dbReference type="AlphaFoldDB" id="A0A3P3QF67"/>
<comment type="caution">
    <text evidence="3">The sequence shown here is derived from an EMBL/GenBank/DDBJ whole genome shotgun (WGS) entry which is preliminary data.</text>
</comment>
<dbReference type="Gene3D" id="2.30.30.90">
    <property type="match status" value="1"/>
</dbReference>
<protein>
    <submittedName>
        <fullName evidence="3">Ferrous iron transport protein A</fullName>
    </submittedName>
</protein>
<evidence type="ECO:0000259" key="2">
    <source>
        <dbReference type="SMART" id="SM00899"/>
    </source>
</evidence>
<dbReference type="Proteomes" id="UP000276260">
    <property type="component" value="Unassembled WGS sequence"/>
</dbReference>
<dbReference type="SUPFAM" id="SSF50037">
    <property type="entry name" value="C-terminal domain of transcriptional repressors"/>
    <property type="match status" value="1"/>
</dbReference>
<dbReference type="OrthoDB" id="5770927at2"/>
<gene>
    <name evidence="3" type="ORF">EIK76_15930</name>
</gene>
<dbReference type="InterPro" id="IPR007167">
    <property type="entry name" value="Fe-transptr_FeoA-like"/>
</dbReference>
<reference evidence="3 4" key="1">
    <citation type="submission" date="2018-11" db="EMBL/GenBank/DDBJ databases">
        <title>Draft genome analysis of Rheinheimera mesophila isolated from an industrial waste site.</title>
        <authorList>
            <person name="Yu Q."/>
            <person name="Qi Y."/>
            <person name="Zhang H."/>
            <person name="Lu Y."/>
            <person name="Pu J."/>
        </authorList>
    </citation>
    <scope>NUCLEOTIDE SEQUENCE [LARGE SCALE GENOMIC DNA]</scope>
    <source>
        <strain evidence="3 4">IITR13</strain>
    </source>
</reference>
<feature type="domain" description="Ferrous iron transporter FeoA-like" evidence="2">
    <location>
        <begin position="1"/>
        <end position="75"/>
    </location>
</feature>
<dbReference type="SMART" id="SM00899">
    <property type="entry name" value="FeoA"/>
    <property type="match status" value="1"/>
</dbReference>
<dbReference type="GO" id="GO:0046914">
    <property type="term" value="F:transition metal ion binding"/>
    <property type="evidence" value="ECO:0007669"/>
    <property type="project" value="InterPro"/>
</dbReference>
<evidence type="ECO:0000313" key="3">
    <source>
        <dbReference type="EMBL" id="RRJ19050.1"/>
    </source>
</evidence>
<name>A0A3P3QF67_9GAMM</name>
<evidence type="ECO:0000313" key="4">
    <source>
        <dbReference type="Proteomes" id="UP000276260"/>
    </source>
</evidence>
<keyword evidence="4" id="KW-1185">Reference proteome</keyword>
<keyword evidence="1" id="KW-0408">Iron</keyword>
<dbReference type="InterPro" id="IPR008988">
    <property type="entry name" value="Transcriptional_repressor_C"/>
</dbReference>
<dbReference type="InterPro" id="IPR038157">
    <property type="entry name" value="FeoA_core_dom"/>
</dbReference>
<dbReference type="EMBL" id="RRCF01000005">
    <property type="protein sequence ID" value="RRJ19050.1"/>
    <property type="molecule type" value="Genomic_DNA"/>
</dbReference>
<sequence>MTLWDVPGGQSVIVTALDAALDPSVHSRLREMGLEHDHAVHCLRRGPFQGTLVVAIADCVYSLEQQIAKKIQVKPL</sequence>
<evidence type="ECO:0000256" key="1">
    <source>
        <dbReference type="ARBA" id="ARBA00023004"/>
    </source>
</evidence>